<feature type="region of interest" description="Disordered" evidence="4">
    <location>
        <begin position="112"/>
        <end position="139"/>
    </location>
</feature>
<protein>
    <submittedName>
        <fullName evidence="6">FYVE zinc finger domain-containing protein</fullName>
    </submittedName>
</protein>
<evidence type="ECO:0000256" key="3">
    <source>
        <dbReference type="ARBA" id="ARBA00022833"/>
    </source>
</evidence>
<keyword evidence="7" id="KW-1185">Reference proteome</keyword>
<accession>A0A9X1YA77</accession>
<organism evidence="6 7">
    <name type="scientific">Roseomonas acroporae</name>
    <dbReference type="NCBI Taxonomy" id="2937791"/>
    <lineage>
        <taxon>Bacteria</taxon>
        <taxon>Pseudomonadati</taxon>
        <taxon>Pseudomonadota</taxon>
        <taxon>Alphaproteobacteria</taxon>
        <taxon>Acetobacterales</taxon>
        <taxon>Roseomonadaceae</taxon>
        <taxon>Roseomonas</taxon>
    </lineage>
</organism>
<dbReference type="EMBL" id="JALPRX010000082">
    <property type="protein sequence ID" value="MCK8786393.1"/>
    <property type="molecule type" value="Genomic_DNA"/>
</dbReference>
<dbReference type="InterPro" id="IPR013083">
    <property type="entry name" value="Znf_RING/FYVE/PHD"/>
</dbReference>
<gene>
    <name evidence="6" type="ORF">M0638_18620</name>
</gene>
<comment type="caution">
    <text evidence="6">The sequence shown here is derived from an EMBL/GenBank/DDBJ whole genome shotgun (WGS) entry which is preliminary data.</text>
</comment>
<dbReference type="SMART" id="SM00064">
    <property type="entry name" value="FYVE"/>
    <property type="match status" value="1"/>
</dbReference>
<dbReference type="SUPFAM" id="SSF57903">
    <property type="entry name" value="FYVE/PHD zinc finger"/>
    <property type="match status" value="1"/>
</dbReference>
<dbReference type="AlphaFoldDB" id="A0A9X1YA77"/>
<reference evidence="6" key="1">
    <citation type="submission" date="2022-04" db="EMBL/GenBank/DDBJ databases">
        <title>Roseomonas acroporae sp. nov., isolated from coral Acropora digitifera.</title>
        <authorList>
            <person name="Sun H."/>
        </authorList>
    </citation>
    <scope>NUCLEOTIDE SEQUENCE</scope>
    <source>
        <strain evidence="6">NAR14</strain>
    </source>
</reference>
<evidence type="ECO:0000256" key="4">
    <source>
        <dbReference type="SAM" id="MobiDB-lite"/>
    </source>
</evidence>
<dbReference type="PROSITE" id="PS50178">
    <property type="entry name" value="ZF_FYVE"/>
    <property type="match status" value="1"/>
</dbReference>
<evidence type="ECO:0000313" key="7">
    <source>
        <dbReference type="Proteomes" id="UP001139516"/>
    </source>
</evidence>
<evidence type="ECO:0000256" key="1">
    <source>
        <dbReference type="ARBA" id="ARBA00022723"/>
    </source>
</evidence>
<keyword evidence="1" id="KW-0479">Metal-binding</keyword>
<dbReference type="GO" id="GO:0008270">
    <property type="term" value="F:zinc ion binding"/>
    <property type="evidence" value="ECO:0007669"/>
    <property type="project" value="UniProtKB-KW"/>
</dbReference>
<keyword evidence="3" id="KW-0862">Zinc</keyword>
<dbReference type="InterPro" id="IPR000306">
    <property type="entry name" value="Znf_FYVE"/>
</dbReference>
<dbReference type="PANTHER" id="PTHR23164:SF30">
    <property type="entry name" value="EARLY ENDOSOME ANTIGEN 1"/>
    <property type="match status" value="1"/>
</dbReference>
<feature type="domain" description="FYVE-type" evidence="5">
    <location>
        <begin position="159"/>
        <end position="221"/>
    </location>
</feature>
<dbReference type="RefSeq" id="WP_248668509.1">
    <property type="nucleotide sequence ID" value="NZ_JALPRX010000082.1"/>
</dbReference>
<evidence type="ECO:0000256" key="2">
    <source>
        <dbReference type="ARBA" id="ARBA00022771"/>
    </source>
</evidence>
<name>A0A9X1YA77_9PROT</name>
<evidence type="ECO:0000259" key="5">
    <source>
        <dbReference type="PROSITE" id="PS50178"/>
    </source>
</evidence>
<dbReference type="Gene3D" id="3.30.40.10">
    <property type="entry name" value="Zinc/RING finger domain, C3HC4 (zinc finger)"/>
    <property type="match status" value="1"/>
</dbReference>
<dbReference type="Pfam" id="PF01363">
    <property type="entry name" value="FYVE"/>
    <property type="match status" value="1"/>
</dbReference>
<dbReference type="PANTHER" id="PTHR23164">
    <property type="entry name" value="EARLY ENDOSOME ANTIGEN 1"/>
    <property type="match status" value="1"/>
</dbReference>
<sequence>MSTEYVLKCPSAQVHATYAVIGKLEAGDRLTIPNLTGCMGLICAIPDGRALMVHDARTAYPVARAKFLSFVRENDASRIDLVFSGDSGFNQTGLFRQHGINIREKARYGKQIPDGNSISWPEQGGKPADRQDVGAEASTSTSYEKFDVLTESDARWADDQGVQQCPSCRKSFGVFLRRHHCRNCGRIMCNNCGSKVSGLMGINGHVLPKNWYCTNCLDPHGRLTWTNDW</sequence>
<proteinExistence type="predicted"/>
<keyword evidence="2" id="KW-0863">Zinc-finger</keyword>
<dbReference type="InterPro" id="IPR011011">
    <property type="entry name" value="Znf_FYVE_PHD"/>
</dbReference>
<evidence type="ECO:0000313" key="6">
    <source>
        <dbReference type="EMBL" id="MCK8786393.1"/>
    </source>
</evidence>
<dbReference type="Proteomes" id="UP001139516">
    <property type="component" value="Unassembled WGS sequence"/>
</dbReference>
<dbReference type="InterPro" id="IPR017455">
    <property type="entry name" value="Znf_FYVE-rel"/>
</dbReference>